<evidence type="ECO:0000313" key="3">
    <source>
        <dbReference type="Proteomes" id="UP000002630"/>
    </source>
</evidence>
<dbReference type="InParanoid" id="D8LGY4"/>
<protein>
    <submittedName>
        <fullName evidence="2">Uncharacterized protein</fullName>
    </submittedName>
</protein>
<keyword evidence="3" id="KW-1185">Reference proteome</keyword>
<dbReference type="EMBL" id="FN648307">
    <property type="protein sequence ID" value="CBN75837.1"/>
    <property type="molecule type" value="Genomic_DNA"/>
</dbReference>
<evidence type="ECO:0000313" key="2">
    <source>
        <dbReference type="EMBL" id="CBN75837.1"/>
    </source>
</evidence>
<dbReference type="AlphaFoldDB" id="D8LGY4"/>
<name>D8LGY4_ECTSI</name>
<reference evidence="2 3" key="1">
    <citation type="journal article" date="2010" name="Nature">
        <title>The Ectocarpus genome and the independent evolution of multicellularity in brown algae.</title>
        <authorList>
            <person name="Cock J.M."/>
            <person name="Sterck L."/>
            <person name="Rouze P."/>
            <person name="Scornet D."/>
            <person name="Allen A.E."/>
            <person name="Amoutzias G."/>
            <person name="Anthouard V."/>
            <person name="Artiguenave F."/>
            <person name="Aury J.M."/>
            <person name="Badger J.H."/>
            <person name="Beszteri B."/>
            <person name="Billiau K."/>
            <person name="Bonnet E."/>
            <person name="Bothwell J.H."/>
            <person name="Bowler C."/>
            <person name="Boyen C."/>
            <person name="Brownlee C."/>
            <person name="Carrano C.J."/>
            <person name="Charrier B."/>
            <person name="Cho G.Y."/>
            <person name="Coelho S.M."/>
            <person name="Collen J."/>
            <person name="Corre E."/>
            <person name="Da Silva C."/>
            <person name="Delage L."/>
            <person name="Delaroque N."/>
            <person name="Dittami S.M."/>
            <person name="Doulbeau S."/>
            <person name="Elias M."/>
            <person name="Farnham G."/>
            <person name="Gachon C.M."/>
            <person name="Gschloessl B."/>
            <person name="Heesch S."/>
            <person name="Jabbari K."/>
            <person name="Jubin C."/>
            <person name="Kawai H."/>
            <person name="Kimura K."/>
            <person name="Kloareg B."/>
            <person name="Kupper F.C."/>
            <person name="Lang D."/>
            <person name="Le Bail A."/>
            <person name="Leblanc C."/>
            <person name="Lerouge P."/>
            <person name="Lohr M."/>
            <person name="Lopez P.J."/>
            <person name="Martens C."/>
            <person name="Maumus F."/>
            <person name="Michel G."/>
            <person name="Miranda-Saavedra D."/>
            <person name="Morales J."/>
            <person name="Moreau H."/>
            <person name="Motomura T."/>
            <person name="Nagasato C."/>
            <person name="Napoli C.A."/>
            <person name="Nelson D.R."/>
            <person name="Nyvall-Collen P."/>
            <person name="Peters A.F."/>
            <person name="Pommier C."/>
            <person name="Potin P."/>
            <person name="Poulain J."/>
            <person name="Quesneville H."/>
            <person name="Read B."/>
            <person name="Rensing S.A."/>
            <person name="Ritter A."/>
            <person name="Rousvoal S."/>
            <person name="Samanta M."/>
            <person name="Samson G."/>
            <person name="Schroeder D.C."/>
            <person name="Segurens B."/>
            <person name="Strittmatter M."/>
            <person name="Tonon T."/>
            <person name="Tregear J.W."/>
            <person name="Valentin K."/>
            <person name="von Dassow P."/>
            <person name="Yamagishi T."/>
            <person name="Van de Peer Y."/>
            <person name="Wincker P."/>
        </authorList>
    </citation>
    <scope>NUCLEOTIDE SEQUENCE [LARGE SCALE GENOMIC DNA]</scope>
    <source>
        <strain evidence="3">Ec32 / CCAP1310/4</strain>
    </source>
</reference>
<feature type="compositionally biased region" description="Basic and acidic residues" evidence="1">
    <location>
        <begin position="1"/>
        <end position="13"/>
    </location>
</feature>
<evidence type="ECO:0000256" key="1">
    <source>
        <dbReference type="SAM" id="MobiDB-lite"/>
    </source>
</evidence>
<gene>
    <name evidence="2" type="ORF">Esi_0182_0028</name>
</gene>
<sequence length="210" mass="23269">MREQDEEANERRKSSSMVMRRHVKKDCRQDGTLVDNTKKRVDRSQKMASERQMRRVSSLDVPACVVVKSEDASDAGEILQHCAFHMEAFRVHAKNQTVAEGAPTPTTFMFVFHGGQPNQAALEVTHTPPCPTPARGQAGDGGGEEPDPTSEGEGRVTMTLGGNNVPHRPGEPYSCYIRQVGHVTFNPRKQARGYLYILSQEGRTLFTSLS</sequence>
<dbReference type="EMBL" id="FN649742">
    <property type="protein sequence ID" value="CBN75837.1"/>
    <property type="molecule type" value="Genomic_DNA"/>
</dbReference>
<accession>D8LGY4</accession>
<feature type="region of interest" description="Disordered" evidence="1">
    <location>
        <begin position="1"/>
        <end position="32"/>
    </location>
</feature>
<feature type="region of interest" description="Disordered" evidence="1">
    <location>
        <begin position="125"/>
        <end position="166"/>
    </location>
</feature>
<dbReference type="Proteomes" id="UP000002630">
    <property type="component" value="Linkage Group LG17"/>
</dbReference>
<proteinExistence type="predicted"/>
<dbReference type="OrthoDB" id="10289956at2759"/>
<organism evidence="2 3">
    <name type="scientific">Ectocarpus siliculosus</name>
    <name type="common">Brown alga</name>
    <name type="synonym">Conferva siliculosa</name>
    <dbReference type="NCBI Taxonomy" id="2880"/>
    <lineage>
        <taxon>Eukaryota</taxon>
        <taxon>Sar</taxon>
        <taxon>Stramenopiles</taxon>
        <taxon>Ochrophyta</taxon>
        <taxon>PX clade</taxon>
        <taxon>Phaeophyceae</taxon>
        <taxon>Ectocarpales</taxon>
        <taxon>Ectocarpaceae</taxon>
        <taxon>Ectocarpus</taxon>
    </lineage>
</organism>